<evidence type="ECO:0000259" key="21">
    <source>
        <dbReference type="PROSITE" id="PS50221"/>
    </source>
</evidence>
<evidence type="ECO:0000256" key="12">
    <source>
        <dbReference type="ARBA" id="ARBA00022989"/>
    </source>
</evidence>
<dbReference type="InterPro" id="IPR000203">
    <property type="entry name" value="GPS"/>
</dbReference>
<feature type="transmembrane region" description="Helical" evidence="18">
    <location>
        <begin position="630"/>
        <end position="648"/>
    </location>
</feature>
<dbReference type="Gene3D" id="1.20.120.850">
    <property type="entry name" value="SWI2/SNF2 ATPases, N-terminal domain"/>
    <property type="match status" value="1"/>
</dbReference>
<proteinExistence type="predicted"/>
<dbReference type="PROSITE" id="PS51204">
    <property type="entry name" value="HSA"/>
    <property type="match status" value="1"/>
</dbReference>
<dbReference type="InterPro" id="IPR057244">
    <property type="entry name" value="GAIN_B"/>
</dbReference>
<comment type="caution">
    <text evidence="26">The sequence shown here is derived from an EMBL/GenBank/DDBJ whole genome shotgun (WGS) entry which is preliminary data.</text>
</comment>
<dbReference type="InterPro" id="IPR014012">
    <property type="entry name" value="HSA_dom"/>
</dbReference>
<dbReference type="GO" id="GO:0004674">
    <property type="term" value="F:protein serine/threonine kinase activity"/>
    <property type="evidence" value="ECO:0007669"/>
    <property type="project" value="InterPro"/>
</dbReference>
<dbReference type="PROSITE" id="PS50090">
    <property type="entry name" value="MYB_LIKE"/>
    <property type="match status" value="1"/>
</dbReference>
<dbReference type="Gene3D" id="3.40.50.300">
    <property type="entry name" value="P-loop containing nucleotide triphosphate hydrolases"/>
    <property type="match status" value="1"/>
</dbReference>
<dbReference type="GO" id="GO:0006281">
    <property type="term" value="P:DNA repair"/>
    <property type="evidence" value="ECO:0007669"/>
    <property type="project" value="TreeGrafter"/>
</dbReference>
<dbReference type="PROSITE" id="PS50011">
    <property type="entry name" value="PROTEIN_KINASE_DOM"/>
    <property type="match status" value="1"/>
</dbReference>
<keyword evidence="11" id="KW-0156">Chromatin regulator</keyword>
<evidence type="ECO:0000256" key="10">
    <source>
        <dbReference type="ARBA" id="ARBA00022840"/>
    </source>
</evidence>
<feature type="compositionally biased region" description="Polar residues" evidence="17">
    <location>
        <begin position="2302"/>
        <end position="2314"/>
    </location>
</feature>
<dbReference type="InterPro" id="IPR014001">
    <property type="entry name" value="Helicase_ATP-bd"/>
</dbReference>
<dbReference type="InterPro" id="IPR046338">
    <property type="entry name" value="GAIN_dom_sf"/>
</dbReference>
<feature type="domain" description="GAIN-B" evidence="21">
    <location>
        <begin position="410"/>
        <end position="583"/>
    </location>
</feature>
<dbReference type="PROSITE" id="PS00108">
    <property type="entry name" value="PROTEIN_KINASE_ST"/>
    <property type="match status" value="1"/>
</dbReference>
<evidence type="ECO:0000256" key="14">
    <source>
        <dbReference type="ARBA" id="ARBA00023136"/>
    </source>
</evidence>
<dbReference type="SUPFAM" id="SSF56112">
    <property type="entry name" value="Protein kinase-like (PK-like)"/>
    <property type="match status" value="1"/>
</dbReference>
<dbReference type="InterPro" id="IPR013320">
    <property type="entry name" value="ConA-like_dom_sf"/>
</dbReference>
<dbReference type="InterPro" id="IPR017981">
    <property type="entry name" value="GPCR_2-like_7TM"/>
</dbReference>
<feature type="transmembrane region" description="Helical" evidence="18">
    <location>
        <begin position="812"/>
        <end position="835"/>
    </location>
</feature>
<dbReference type="InterPro" id="IPR017983">
    <property type="entry name" value="GPCR_2_secretin-like_CS"/>
</dbReference>
<evidence type="ECO:0000256" key="4">
    <source>
        <dbReference type="ARBA" id="ARBA00022692"/>
    </source>
</evidence>
<dbReference type="Pfam" id="PF07529">
    <property type="entry name" value="HSA"/>
    <property type="match status" value="1"/>
</dbReference>
<feature type="region of interest" description="Disordered" evidence="17">
    <location>
        <begin position="4593"/>
        <end position="4649"/>
    </location>
</feature>
<evidence type="ECO:0000259" key="20">
    <source>
        <dbReference type="PROSITE" id="PS50090"/>
    </source>
</evidence>
<dbReference type="Gene3D" id="3.40.50.10810">
    <property type="entry name" value="Tandem AAA-ATPase domain"/>
    <property type="match status" value="1"/>
</dbReference>
<dbReference type="PROSITE" id="PS51194">
    <property type="entry name" value="HELICASE_CTER"/>
    <property type="match status" value="1"/>
</dbReference>
<dbReference type="Pfam" id="PF12063">
    <property type="entry name" value="ATG1-like_MIT1"/>
    <property type="match status" value="1"/>
</dbReference>
<dbReference type="InterPro" id="IPR001650">
    <property type="entry name" value="Helicase_C-like"/>
</dbReference>
<feature type="compositionally biased region" description="Polar residues" evidence="17">
    <location>
        <begin position="1597"/>
        <end position="1614"/>
    </location>
</feature>
<dbReference type="InterPro" id="IPR038718">
    <property type="entry name" value="SNF2-like_sf"/>
</dbReference>
<organism evidence="26 27">
    <name type="scientific">Scophthalmus maximus</name>
    <name type="common">Turbot</name>
    <name type="synonym">Psetta maxima</name>
    <dbReference type="NCBI Taxonomy" id="52904"/>
    <lineage>
        <taxon>Eukaryota</taxon>
        <taxon>Metazoa</taxon>
        <taxon>Chordata</taxon>
        <taxon>Craniata</taxon>
        <taxon>Vertebrata</taxon>
        <taxon>Euteleostomi</taxon>
        <taxon>Actinopterygii</taxon>
        <taxon>Neopterygii</taxon>
        <taxon>Teleostei</taxon>
        <taxon>Neoteleostei</taxon>
        <taxon>Acanthomorphata</taxon>
        <taxon>Carangaria</taxon>
        <taxon>Pleuronectiformes</taxon>
        <taxon>Pleuronectoidei</taxon>
        <taxon>Scophthalmidae</taxon>
        <taxon>Scophthalmus</taxon>
    </lineage>
</organism>
<evidence type="ECO:0000256" key="17">
    <source>
        <dbReference type="SAM" id="MobiDB-lite"/>
    </source>
</evidence>
<dbReference type="Pfam" id="PF15790">
    <property type="entry name" value="EP400_N"/>
    <property type="match status" value="1"/>
</dbReference>
<dbReference type="Gene3D" id="1.10.10.60">
    <property type="entry name" value="Homeodomain-like"/>
    <property type="match status" value="1"/>
</dbReference>
<dbReference type="CDD" id="cd18793">
    <property type="entry name" value="SF2_C_SNF"/>
    <property type="match status" value="1"/>
</dbReference>
<dbReference type="GO" id="GO:0006325">
    <property type="term" value="P:chromatin organization"/>
    <property type="evidence" value="ECO:0007669"/>
    <property type="project" value="UniProtKB-KW"/>
</dbReference>
<name>A0A6A4SR94_SCOMX</name>
<accession>A0A6A4SR94</accession>
<dbReference type="EMBL" id="VEVO01000012">
    <property type="protein sequence ID" value="KAF0033531.1"/>
    <property type="molecule type" value="Genomic_DNA"/>
</dbReference>
<evidence type="ECO:0000256" key="15">
    <source>
        <dbReference type="ARBA" id="ARBA00023157"/>
    </source>
</evidence>
<evidence type="ECO:0000256" key="2">
    <source>
        <dbReference type="ARBA" id="ARBA00004141"/>
    </source>
</evidence>
<evidence type="ECO:0000256" key="13">
    <source>
        <dbReference type="ARBA" id="ARBA00023125"/>
    </source>
</evidence>
<feature type="transmembrane region" description="Helical" evidence="18">
    <location>
        <begin position="595"/>
        <end position="618"/>
    </location>
</feature>
<keyword evidence="7" id="KW-0418">Kinase</keyword>
<feature type="compositionally biased region" description="Acidic residues" evidence="17">
    <location>
        <begin position="2538"/>
        <end position="2553"/>
    </location>
</feature>
<dbReference type="InterPro" id="IPR048941">
    <property type="entry name" value="ATG1-like_MIT2"/>
</dbReference>
<feature type="compositionally biased region" description="Polar residues" evidence="17">
    <location>
        <begin position="1624"/>
        <end position="1645"/>
    </location>
</feature>
<dbReference type="InterPro" id="IPR008271">
    <property type="entry name" value="Ser/Thr_kinase_AS"/>
</dbReference>
<dbReference type="PROSITE" id="PS51192">
    <property type="entry name" value="HELICASE_ATP_BIND_1"/>
    <property type="match status" value="1"/>
</dbReference>
<feature type="region of interest" description="Disordered" evidence="17">
    <location>
        <begin position="286"/>
        <end position="322"/>
    </location>
</feature>
<feature type="compositionally biased region" description="Low complexity" evidence="17">
    <location>
        <begin position="4046"/>
        <end position="4055"/>
    </location>
</feature>
<dbReference type="GO" id="GO:0004930">
    <property type="term" value="F:G protein-coupled receptor activity"/>
    <property type="evidence" value="ECO:0007669"/>
    <property type="project" value="InterPro"/>
</dbReference>
<evidence type="ECO:0000259" key="25">
    <source>
        <dbReference type="PROSITE" id="PS51204"/>
    </source>
</evidence>
<dbReference type="Pfam" id="PF00069">
    <property type="entry name" value="Pkinase"/>
    <property type="match status" value="1"/>
</dbReference>
<dbReference type="CDD" id="cd15256">
    <property type="entry name" value="7tmB2_GPR133"/>
    <property type="match status" value="1"/>
</dbReference>
<dbReference type="InterPro" id="IPR022708">
    <property type="entry name" value="Atg1-like_tMIT"/>
</dbReference>
<dbReference type="GO" id="GO:0004386">
    <property type="term" value="F:helicase activity"/>
    <property type="evidence" value="ECO:0007669"/>
    <property type="project" value="UniProtKB-KW"/>
</dbReference>
<dbReference type="GO" id="GO:0000812">
    <property type="term" value="C:Swr1 complex"/>
    <property type="evidence" value="ECO:0007669"/>
    <property type="project" value="TreeGrafter"/>
</dbReference>
<sequence>MTSRFAFPTFRPETLFASTELLYPLQFPDEDSETQRNKFNVYAQVEQPAKHPGLQVLATASHYWPLDAVDGIHELWDQLGNRPGYVNGSNINIVEGMVNKGIFLNGDNGGTFLHFGNYQNSCISDPTLCGPEGITFSFFWKNHEAESRFAVASGGKVISNGFSVYTNPFGGYVEFYTRGNNHRWKANIQVPGPFWTHILFTWTKKEGLKVYINGTFTAGDTAGNVSENYGDPYPDLVIGTGNDRAYRHYVTGAFDEFVIWERALSPNEILLYYSAATGQALVSATTPRLSKEVTSTTPTRATEVSPPVISSQQEEAQSSQDTGSMPVLGFLKALPNRTILHNTVNNLTQAFLKSVEEVLSSPGLPEQQSTPVVSGLIETVDRVMEHMVTNLEPSPNSLITLGGTSFVADYSLMKLPQNYNLPHYRFPTQGKSYISVPGEAFTMQSQTTIVGLFYHNMHSYYKEISPVKTRIKEAADFKDHKIQVASCLISLKVEPSPALSVNLSGAPLIKIVLTHMLTEEQQDQAVNQSNKVFLYCAFLDYSSNEGVWSNKGCVRSDGNMTFSVCLCNHLTNFAILMQVVPLKLTTGHRVALSTIGYVGCSISIFCLAITLVTFAVLSSVSTIRNQRYHIHANLSFAILVAEILLLISARFDLGTLPCKVMAVLLHFFFLSAFAWMLVEGLHLYSMVVKVFGSEGSKHFYYYGIGWGSPLVICIVSITSALDSYGEVDNCWLSLKNGAIWAFVAPALFVIVVNIGILISVTRIISRISGENYKVHGDANAVKLTAKAVAVLLPILGISWIFGVLAFNTHSLPFLYIFAVFNSLQGFFVFLFHCLLNSEVRAAFKHKTKVWSLTSSSIRNINVKPFNSDIRRDWEVAVKCINKKNLGKSQSLLGKEIKILKELKHENIVSLLDYQEMGGCVYLVMEYCNGGDLAEYLHSKGTLSEDTIRVFLQQIAQAMKVLQSKGILHRDLKPQNILLCHPEGRRSSSTNTYIKIADFGFARHLQTNTMAATLCGSPMYMAPEVIMSQNYDAKADLWSIGTIVYQCLTGKAPFHHSNGEIPQLKPKVQYSATQNTAGFLPREMANQESRSTSSYTEDYVMVPAQFPSEYTCDVDAELPIESCLIYSGKPVEFAGRTCSDSVPIPVPTQIRNYQRLEQNLQPFVGTTPKTSEQTLPLSTRTGLLTGSPDMQGTSSPKQVQSSMPNRVRMIKDLQPFDPSAATHTNLCRKSANKKGPFKRGLSPGRLSDMLLKAAFGTEEGSGESLNSEKSMDITAPPTGHNRGFQCSDSPPLAVFTIGSPSKGNTPPDTVVSKMFSGSPSYINSAWLLNSRLLQRGSRRDSETEAMDATTHSNLAFHPPELAEDTLMEQAHTDALSDLRFTLAFVHCVIELASSKEPELDAISSPDVSFLEQSLVADQISLLSREWSYAEQLLLYMKAEEFLSSALHTAKENIKQGRLLPSAIVKQVIRKLNELYKNCVTYCRSLNDRLQTFLLDKQKLMDRFNGLTAEKLIYSHTVNMVQSAALDEMFHHGTSSVQRYHRALLLMEGLSRIVTEQKDIDSIDKFVLIFILEVHLLQHVTYCNHDLGFMTLLQKPHSPGSQNMQRQLQRSKSISGSEAEEPPQQPNVAATQQQATVNHPQSPVTTFSSAASPSAPQSPNYQIIMSRSPVTGQNMNITLQNVGQMVTGNQQITLTPLPIQNPASPGFQHTASQWRFEHAPSSYIQVTSPVPQPMQPQSPTQHSPVPLQGVTRPGAPTTALGVCGQSPTRFVETGMLVRQISLGSPSGSGHFVYQDGTGLAQIAPATAGQVQLASAGAPGSVRERRLSQPHSQTGGTIHHLGPQSPVASGAALPTLGSPGHITTSNLPPQISSIIQGQLARPMIFEKTSGGVVAGVGTTTAATFSIPSSIPPSSPSLTSPPQGSTNNPLASTILTVGTMKKQVPKKLEEISPSTPEIAQLRKQCLEHHNKKMENLKEVFKEYLIELFFLQHLQGNMMDYLAFKKKPCVPLYTYLRQNDLDIEDEEEEEEQSEVINDEVKVVTGKDGQAVTPVAIATQLPPNVSAAFSVQQQFQGHQVTTAGTITNPGDMDAFKRQQAMVQADQAKRSRIDVGRHGLIFQHPGVSSLGSPGVPLQQLMPTAQGGMPPTPQVVHIAGQKQNQQQYDPSKGPPVQNAASLHTPPPQLPGRLPQGGLPMAGLPMTLSQQAQLVENTSQPGGQLQAQVKVQAGGPVLATVNPHTQLQAQLQQQMQPGLHLQLQPQQQQSQAILQSGQATVTLARPGTESNQPVQRIMTNSISMTSISPAPLSTPNSVTTPHTASPLRPLASNINTSPQSKLTGTNGISAVKIGGFGQTATMQSSQEGSQDKQVEQAKLESQVHQRISELRKEGQWSASRLPKLVEASRPKSHWDYLLEEMQWMAADFAQERRWKEAAAKKLVRTCARYHQEQKKSEERSKKEREIHLRHIASTIAREVEFFWSNIEQVVEIKLQFEIYEKRLKALRLQKASAKVPGQSIGEKSDKEEAATSTKKRKSSFPVFDEHVPDEESTMEEQEAMEGEADHKSELVDLAKNAEMPLDALMKQYAGAYVDSFEWPQPSPSPSEEDYMEETEEMETPVVSPPEAVLIDSLLCVDQYRGADKASSCDTNGKPAKDIAEVAAATELILPKGSFRTTSSSRSTAPFLLHGSLREYQQIGVDWLVNLHRKHLNGILADETGLGKTVQTVAYMAHLAGQEGIWGPHLVVVRTCKLLNWEVEFKRWCPGLKILLYLGNRRERRSKRMWWGEANSFHVCVTSYKLLMKDQSHFLRRKWRHLVLDEVQHIKNMTEKHWETVFALRSEQRILLINTPLQNTLKELWTMIHFLLPGITRPYSDFPVKAGTDQNQDYCHKLVIRLHRMIQPFILRRSKRDVEKQLPKKYEHILKCRLSNRQKSLYEDILTQSGAQEALKTGHFVSVLQVLMQLQQVCNHPELVAPRETSSSYFCSSLQYNVPSLVLGALENDSTKVYACGDVVKIAQLANIAGSQNRISQPETPVTLQFQGNKFTLSPSQLRQLTTGQPLQLQGNILQIVSAPGQQIIRPQGPMVMQTIPQAAPVSNASSSPGTPHPALTTAQQALSATTNATSAPTKLTIAAHAASQESSEEKTHQLKERLSRLFEANERRCSRRVLYGSDLLQACTLSSEPGHSVLTAGGWMWVGRESCLRAQRTCMASTSTLQSSLLSVEDRLEAANSLIKRLVCVVPPAVAPTPHLYAANPLVPYSLEQKSLRYRLQEASAPHSADIHHLASRRLFHFPDMQIMQMDSGKLEALAVLLQKLRSENRRVLIFTQMVKMLDILEAFLDYRQLTYVRLDESFSPDERQENLKKFNRNRQVFCSILTNRCCSAVGTVFDADTIIFYDTDLNPSMDARTQEWCDKIGRSKDIHIYRLESGNSIEEKLLKNGTKDLIREVAAQGTDYTLAFLTQRTIQDLFEVEAGSGEKVEEFVVLHQEPSASEAISPRVARPYIQALHSINLDALPKEEEQQQEAEELAGKESSHDILESEGQAKEEPAQIEELNAVMEQLTPIERYALHYLEYLHISDDETALKERLENSKRGWELQQLQRLKEEERQMMEGDEDLFTYTREDAYNMEYVFDAEDGHTEIMPDDNDIYIDSVMMLMYDTTPMPESKLPPIYIRKENKRLKMDPSAARKKKKGHGETVIPPRSLFEKASMLKVRREGKDQKKNFSLKQQAPFAKPLPSLVKPAMEAGQDNPEWLISEDWALLQAVKQLLELPLNLTIVSPAHTPNWDLVSDVVNSCSRIYRSPKQCRNRYENVIIPREEGKSKNSRPLRTCQIYTQDDNATHIQLYNSRFELMKIIASKRSPPIKPLLGMNPFQKNPKHASVLAESGISYDKPLPPIQVASQRAERIAKEKKAGAIKNSIVGTTIQAATVGGNVIVNTVAGVPPSPFQANKRLASPVIPGTLSPAGAAGAQVVHTQQRAVTAATAPTEVVTIATGQGVRAVTPVTASAVVSTTLSPGQSQTRPLVTQVTQATGMQLSQGKPLIPAHLQMLRQQQLQQHQQQQASSPQIKAVGKPQAAQANPQLAAVAATRPGAVLTGTTVANLQVARLTRVPTQGQIQAQAGQTAQVTLTKPPVVSVPAVVSSAGVTTLPVTVAGISVAIGQAQKTGGPVLTPSFPQMQVQQLLQMKKQQQAAVQAAAAAQQKVGQPQQGQNTVQQKIGTQQVTVQAAQQPQQKVTYAATTQLQPGIKTQFFTTSIAQTQKTAGAQQIQVAKLPQIVQQQPTVANIQQIVSSQQIQPQTVTLTQAATSASAQVQMIPAGTATAQVVQQKIIQQQAAQANPQLAAVAATRPGAVLTGTTVANLQVARLTRVPTQGQIQAQAGQTAQVTLTKPPVVSVPAVVSSAGVTTLPVTVAGISVAIGQAQKTGGPVLTPSFPQMQVQQLLQMKKQQQAAVQAAAAAQQKVGQPQQGQNTVQQKIGTQQVTVQAAQQPQQKVTYAATTQLQPGIKTQFFTTSIAQTQKTAGAQQIQVAKLPQIVQQQPTVANIQQIVSSQQIQPQTVTLTQAATSASAQVQMIPAGTATAQVVQQKIIQQQVVTAAASPQIQTPPPHSPAQQPAAPSATESPVLQPTQPQQTTKGQARQGGIRAKTPAKPSGGS</sequence>
<protein>
    <submittedName>
        <fullName evidence="26">Uncharacterized protein</fullName>
    </submittedName>
</protein>
<dbReference type="GO" id="GO:0016787">
    <property type="term" value="F:hydrolase activity"/>
    <property type="evidence" value="ECO:0007669"/>
    <property type="project" value="UniProtKB-KW"/>
</dbReference>
<feature type="compositionally biased region" description="Low complexity" evidence="17">
    <location>
        <begin position="310"/>
        <end position="320"/>
    </location>
</feature>
<keyword evidence="12 18" id="KW-1133">Transmembrane helix</keyword>
<feature type="domain" description="Helicase ATP-binding" evidence="23">
    <location>
        <begin position="2695"/>
        <end position="2860"/>
    </location>
</feature>
<dbReference type="Pfam" id="PF01825">
    <property type="entry name" value="GPS"/>
    <property type="match status" value="1"/>
</dbReference>
<feature type="region of interest" description="Disordered" evidence="17">
    <location>
        <begin position="1596"/>
        <end position="1659"/>
    </location>
</feature>
<dbReference type="InterPro" id="IPR000832">
    <property type="entry name" value="GPCR_2_secretin-like"/>
</dbReference>
<evidence type="ECO:0000256" key="16">
    <source>
        <dbReference type="ARBA" id="ARBA00023242"/>
    </source>
</evidence>
<dbReference type="InterPro" id="IPR049730">
    <property type="entry name" value="SNF2/RAD54-like_C"/>
</dbReference>
<keyword evidence="5" id="KW-0732">Signal</keyword>
<dbReference type="SUPFAM" id="SSF49899">
    <property type="entry name" value="Concanavalin A-like lectins/glucanases"/>
    <property type="match status" value="1"/>
</dbReference>
<reference evidence="26 27" key="1">
    <citation type="submission" date="2019-06" db="EMBL/GenBank/DDBJ databases">
        <title>Draft genomes of female and male turbot (Scophthalmus maximus).</title>
        <authorList>
            <person name="Xu H."/>
            <person name="Xu X.-W."/>
            <person name="Shao C."/>
            <person name="Chen S."/>
        </authorList>
    </citation>
    <scope>NUCLEOTIDE SEQUENCE [LARGE SCALE GENOMIC DNA]</scope>
    <source>
        <strain evidence="26">Ysfricsl-2016a</strain>
        <tissue evidence="26">Blood</tissue>
    </source>
</reference>
<keyword evidence="13" id="KW-0238">DNA-binding</keyword>
<feature type="domain" description="G-protein coupled receptors family 2 profile 2" evidence="22">
    <location>
        <begin position="592"/>
        <end position="836"/>
    </location>
</feature>
<evidence type="ECO:0000256" key="5">
    <source>
        <dbReference type="ARBA" id="ARBA00022729"/>
    </source>
</evidence>
<feature type="region of interest" description="Disordered" evidence="17">
    <location>
        <begin position="4046"/>
        <end position="4068"/>
    </location>
</feature>
<dbReference type="Pfam" id="PF00002">
    <property type="entry name" value="7tm_2"/>
    <property type="match status" value="1"/>
</dbReference>
<dbReference type="Pfam" id="PF00271">
    <property type="entry name" value="Helicase_C"/>
    <property type="match status" value="1"/>
</dbReference>
<feature type="region of interest" description="Disordered" evidence="17">
    <location>
        <begin position="2505"/>
        <end position="2556"/>
    </location>
</feature>
<gene>
    <name evidence="26" type="ORF">F2P81_013597</name>
</gene>
<feature type="transmembrane region" description="Helical" evidence="18">
    <location>
        <begin position="699"/>
        <end position="718"/>
    </location>
</feature>
<keyword evidence="16" id="KW-0539">Nucleus</keyword>
<dbReference type="Gene3D" id="2.60.220.50">
    <property type="match status" value="1"/>
</dbReference>
<feature type="compositionally biased region" description="Low complexity" evidence="17">
    <location>
        <begin position="1646"/>
        <end position="1657"/>
    </location>
</feature>
<dbReference type="SMART" id="SM00487">
    <property type="entry name" value="DEXDc"/>
    <property type="match status" value="1"/>
</dbReference>
<keyword evidence="4 18" id="KW-0812">Transmembrane</keyword>
<evidence type="ECO:0000259" key="22">
    <source>
        <dbReference type="PROSITE" id="PS50261"/>
    </source>
</evidence>
<dbReference type="Gene3D" id="2.60.120.200">
    <property type="match status" value="1"/>
</dbReference>
<dbReference type="GO" id="GO:0007166">
    <property type="term" value="P:cell surface receptor signaling pathway"/>
    <property type="evidence" value="ECO:0007669"/>
    <property type="project" value="InterPro"/>
</dbReference>
<dbReference type="SMART" id="SM00573">
    <property type="entry name" value="HSA"/>
    <property type="match status" value="1"/>
</dbReference>
<dbReference type="FunFam" id="1.20.1070.10:FF:000073">
    <property type="entry name" value="Adhesion G-protein coupled receptor D1"/>
    <property type="match status" value="1"/>
</dbReference>
<feature type="transmembrane region" description="Helical" evidence="18">
    <location>
        <begin position="785"/>
        <end position="806"/>
    </location>
</feature>
<keyword evidence="8" id="KW-0378">Hydrolase</keyword>
<dbReference type="InterPro" id="IPR000330">
    <property type="entry name" value="SNF2_N"/>
</dbReference>
<evidence type="ECO:0000256" key="1">
    <source>
        <dbReference type="ARBA" id="ARBA00004123"/>
    </source>
</evidence>
<evidence type="ECO:0000256" key="9">
    <source>
        <dbReference type="ARBA" id="ARBA00022806"/>
    </source>
</evidence>
<dbReference type="GO" id="GO:0016020">
    <property type="term" value="C:membrane"/>
    <property type="evidence" value="ECO:0007669"/>
    <property type="project" value="UniProtKB-SubCell"/>
</dbReference>
<feature type="region of interest" description="Disordered" evidence="17">
    <location>
        <begin position="1180"/>
        <end position="1202"/>
    </location>
</feature>
<keyword evidence="14 18" id="KW-0472">Membrane</keyword>
<feature type="region of interest" description="Disordered" evidence="17">
    <location>
        <begin position="2152"/>
        <end position="2181"/>
    </location>
</feature>
<keyword evidence="9" id="KW-0347">Helicase</keyword>
<dbReference type="PROSITE" id="PS50261">
    <property type="entry name" value="G_PROTEIN_RECEP_F2_4"/>
    <property type="match status" value="1"/>
</dbReference>
<feature type="domain" description="Protein kinase" evidence="19">
    <location>
        <begin position="843"/>
        <end position="1101"/>
    </location>
</feature>
<dbReference type="GO" id="GO:0003677">
    <property type="term" value="F:DNA binding"/>
    <property type="evidence" value="ECO:0007669"/>
    <property type="project" value="UniProtKB-KW"/>
</dbReference>
<dbReference type="InterPro" id="IPR000719">
    <property type="entry name" value="Prot_kinase_dom"/>
</dbReference>
<evidence type="ECO:0000313" key="26">
    <source>
        <dbReference type="EMBL" id="KAF0033531.1"/>
    </source>
</evidence>
<feature type="region of interest" description="Disordered" evidence="17">
    <location>
        <begin position="3510"/>
        <end position="3541"/>
    </location>
</feature>
<dbReference type="GO" id="GO:0005524">
    <property type="term" value="F:ATP binding"/>
    <property type="evidence" value="ECO:0007669"/>
    <property type="project" value="UniProtKB-KW"/>
</dbReference>
<feature type="domain" description="HSA" evidence="25">
    <location>
        <begin position="2392"/>
        <end position="2464"/>
    </location>
</feature>
<feature type="region of interest" description="Disordered" evidence="17">
    <location>
        <begin position="1812"/>
        <end position="1865"/>
    </location>
</feature>
<keyword evidence="15" id="KW-1015">Disulfide bond</keyword>
<feature type="domain" description="Helicase C-terminal" evidence="24">
    <location>
        <begin position="3297"/>
        <end position="3454"/>
    </location>
</feature>
<evidence type="ECO:0000259" key="24">
    <source>
        <dbReference type="PROSITE" id="PS51194"/>
    </source>
</evidence>
<feature type="compositionally biased region" description="Low complexity" evidence="17">
    <location>
        <begin position="4604"/>
        <end position="4628"/>
    </location>
</feature>
<dbReference type="SUPFAM" id="SSF52540">
    <property type="entry name" value="P-loop containing nucleoside triphosphate hydrolases"/>
    <property type="match status" value="2"/>
</dbReference>
<evidence type="ECO:0000313" key="27">
    <source>
        <dbReference type="Proteomes" id="UP000438429"/>
    </source>
</evidence>
<evidence type="ECO:0000256" key="11">
    <source>
        <dbReference type="ARBA" id="ARBA00022853"/>
    </source>
</evidence>
<feature type="compositionally biased region" description="Basic and acidic residues" evidence="17">
    <location>
        <begin position="3521"/>
        <end position="3541"/>
    </location>
</feature>
<feature type="region of interest" description="Disordered" evidence="17">
    <location>
        <begin position="2299"/>
        <end position="2337"/>
    </location>
</feature>
<evidence type="ECO:0000259" key="23">
    <source>
        <dbReference type="PROSITE" id="PS51192"/>
    </source>
</evidence>
<evidence type="ECO:0000259" key="19">
    <source>
        <dbReference type="PROSITE" id="PS50011"/>
    </source>
</evidence>
<keyword evidence="6" id="KW-0547">Nucleotide-binding</keyword>
<keyword evidence="10" id="KW-0067">ATP-binding</keyword>
<evidence type="ECO:0000256" key="6">
    <source>
        <dbReference type="ARBA" id="ARBA00022741"/>
    </source>
</evidence>
<dbReference type="PROSITE" id="PS00650">
    <property type="entry name" value="G_PROTEIN_RECEP_F2_2"/>
    <property type="match status" value="1"/>
</dbReference>
<keyword evidence="3" id="KW-0808">Transferase</keyword>
<dbReference type="PANTHER" id="PTHR46459:SF1">
    <property type="entry name" value="E1A-BINDING PROTEIN P400"/>
    <property type="match status" value="1"/>
</dbReference>
<feature type="region of interest" description="Disordered" evidence="17">
    <location>
        <begin position="1903"/>
        <end position="1923"/>
    </location>
</feature>
<comment type="subcellular location">
    <subcellularLocation>
        <location evidence="2">Membrane</location>
        <topology evidence="2">Multi-pass membrane protein</topology>
    </subcellularLocation>
    <subcellularLocation>
        <location evidence="1">Nucleus</location>
    </subcellularLocation>
</comment>
<evidence type="ECO:0000256" key="8">
    <source>
        <dbReference type="ARBA" id="ARBA00022801"/>
    </source>
</evidence>
<dbReference type="InterPro" id="IPR027417">
    <property type="entry name" value="P-loop_NTPase"/>
</dbReference>
<dbReference type="Pfam" id="PF00176">
    <property type="entry name" value="SNF2-rel_dom"/>
    <property type="match status" value="1"/>
</dbReference>
<dbReference type="GO" id="GO:0003682">
    <property type="term" value="F:chromatin binding"/>
    <property type="evidence" value="ECO:0007669"/>
    <property type="project" value="TreeGrafter"/>
</dbReference>
<dbReference type="PANTHER" id="PTHR46459">
    <property type="entry name" value="E1A-BINDING PROTEIN P400-RELATED"/>
    <property type="match status" value="1"/>
</dbReference>
<feature type="compositionally biased region" description="Polar residues" evidence="17">
    <location>
        <begin position="286"/>
        <end position="302"/>
    </location>
</feature>
<dbReference type="Gene3D" id="3.30.200.20">
    <property type="entry name" value="Phosphorylase Kinase, domain 1"/>
    <property type="match status" value="1"/>
</dbReference>
<dbReference type="SMART" id="SM00220">
    <property type="entry name" value="S_TKc"/>
    <property type="match status" value="1"/>
</dbReference>
<dbReference type="Gene3D" id="1.20.1070.10">
    <property type="entry name" value="Rhodopsin 7-helix transmembrane proteins"/>
    <property type="match status" value="1"/>
</dbReference>
<dbReference type="PROSITE" id="PS50221">
    <property type="entry name" value="GAIN_B"/>
    <property type="match status" value="1"/>
</dbReference>
<dbReference type="SMART" id="SM00303">
    <property type="entry name" value="GPS"/>
    <property type="match status" value="1"/>
</dbReference>
<dbReference type="InterPro" id="IPR011009">
    <property type="entry name" value="Kinase-like_dom_sf"/>
</dbReference>
<evidence type="ECO:0000256" key="7">
    <source>
        <dbReference type="ARBA" id="ARBA00022777"/>
    </source>
</evidence>
<feature type="transmembrane region" description="Helical" evidence="18">
    <location>
        <begin position="660"/>
        <end position="678"/>
    </location>
</feature>
<dbReference type="FunFam" id="2.60.120.200:FF:000314">
    <property type="entry name" value="Adhesion G-protein coupled receptor D1"/>
    <property type="match status" value="1"/>
</dbReference>
<evidence type="ECO:0000256" key="3">
    <source>
        <dbReference type="ARBA" id="ARBA00022679"/>
    </source>
</evidence>
<dbReference type="InterPro" id="IPR001005">
    <property type="entry name" value="SANT/Myb"/>
</dbReference>
<dbReference type="FunFam" id="3.40.50.10810:FF:000005">
    <property type="entry name" value="Photoperiod-independent early flowering 1"/>
    <property type="match status" value="1"/>
</dbReference>
<dbReference type="Pfam" id="PF21127">
    <property type="entry name" value="ATG1-like_MIT2"/>
    <property type="match status" value="1"/>
</dbReference>
<dbReference type="InterPro" id="IPR031575">
    <property type="entry name" value="EP400_N"/>
</dbReference>
<dbReference type="Pfam" id="PF13385">
    <property type="entry name" value="Laminin_G_3"/>
    <property type="match status" value="1"/>
</dbReference>
<dbReference type="Proteomes" id="UP000438429">
    <property type="component" value="Unassembled WGS sequence"/>
</dbReference>
<dbReference type="Gene3D" id="1.10.510.10">
    <property type="entry name" value="Transferase(Phosphotransferase) domain 1"/>
    <property type="match status" value="1"/>
</dbReference>
<feature type="domain" description="Myb-like" evidence="20">
    <location>
        <begin position="3746"/>
        <end position="3807"/>
    </location>
</feature>
<feature type="transmembrane region" description="Helical" evidence="18">
    <location>
        <begin position="738"/>
        <end position="764"/>
    </location>
</feature>
<dbReference type="PRINTS" id="PR00249">
    <property type="entry name" value="GPCRSECRETIN"/>
</dbReference>
<dbReference type="GO" id="GO:0035267">
    <property type="term" value="C:NuA4 histone acetyltransferase complex"/>
    <property type="evidence" value="ECO:0007669"/>
    <property type="project" value="TreeGrafter"/>
</dbReference>
<evidence type="ECO:0000256" key="18">
    <source>
        <dbReference type="SAM" id="Phobius"/>
    </source>
</evidence>
<feature type="compositionally biased region" description="Polar residues" evidence="17">
    <location>
        <begin position="2323"/>
        <end position="2337"/>
    </location>
</feature>